<name>A0A9N9JM08_9GLOM</name>
<evidence type="ECO:0000313" key="5">
    <source>
        <dbReference type="Proteomes" id="UP000789342"/>
    </source>
</evidence>
<dbReference type="CDD" id="cd00082">
    <property type="entry name" value="HisKA"/>
    <property type="match status" value="1"/>
</dbReference>
<dbReference type="SUPFAM" id="SSF47384">
    <property type="entry name" value="Homodimeric domain of signal transducing histidine kinase"/>
    <property type="match status" value="1"/>
</dbReference>
<dbReference type="FunFam" id="1.10.287.130:FF:000023">
    <property type="entry name" value="Sensor histidine kinase/response regulator, putative"/>
    <property type="match status" value="1"/>
</dbReference>
<dbReference type="Proteomes" id="UP000789342">
    <property type="component" value="Unassembled WGS sequence"/>
</dbReference>
<dbReference type="OrthoDB" id="60033at2759"/>
<dbReference type="InterPro" id="IPR050956">
    <property type="entry name" value="2C_system_His_kinase"/>
</dbReference>
<dbReference type="InterPro" id="IPR003661">
    <property type="entry name" value="HisK_dim/P_dom"/>
</dbReference>
<feature type="domain" description="Signal transduction histidine kinase dimerisation/phosphoacceptor" evidence="3">
    <location>
        <begin position="62"/>
        <end position="127"/>
    </location>
</feature>
<keyword evidence="1" id="KW-0597">Phosphoprotein</keyword>
<dbReference type="SMART" id="SM00388">
    <property type="entry name" value="HisKA"/>
    <property type="match status" value="1"/>
</dbReference>
<dbReference type="Pfam" id="PF00512">
    <property type="entry name" value="HisKA"/>
    <property type="match status" value="1"/>
</dbReference>
<protein>
    <submittedName>
        <fullName evidence="4">5985_t:CDS:1</fullName>
    </submittedName>
</protein>
<proteinExistence type="predicted"/>
<feature type="non-terminal residue" evidence="4">
    <location>
        <position position="235"/>
    </location>
</feature>
<reference evidence="4" key="1">
    <citation type="submission" date="2021-06" db="EMBL/GenBank/DDBJ databases">
        <authorList>
            <person name="Kallberg Y."/>
            <person name="Tangrot J."/>
            <person name="Rosling A."/>
        </authorList>
    </citation>
    <scope>NUCLEOTIDE SEQUENCE</scope>
    <source>
        <strain evidence="4">CL551</strain>
    </source>
</reference>
<dbReference type="InterPro" id="IPR036097">
    <property type="entry name" value="HisK_dim/P_sf"/>
</dbReference>
<dbReference type="GO" id="GO:0000155">
    <property type="term" value="F:phosphorelay sensor kinase activity"/>
    <property type="evidence" value="ECO:0007669"/>
    <property type="project" value="InterPro"/>
</dbReference>
<feature type="compositionally biased region" description="Polar residues" evidence="2">
    <location>
        <begin position="132"/>
        <end position="143"/>
    </location>
</feature>
<accession>A0A9N9JM08</accession>
<evidence type="ECO:0000259" key="3">
    <source>
        <dbReference type="SMART" id="SM00388"/>
    </source>
</evidence>
<dbReference type="PANTHER" id="PTHR43719">
    <property type="entry name" value="TWO-COMPONENT HISTIDINE KINASE"/>
    <property type="match status" value="1"/>
</dbReference>
<organism evidence="4 5">
    <name type="scientific">Acaulospora morrowiae</name>
    <dbReference type="NCBI Taxonomy" id="94023"/>
    <lineage>
        <taxon>Eukaryota</taxon>
        <taxon>Fungi</taxon>
        <taxon>Fungi incertae sedis</taxon>
        <taxon>Mucoromycota</taxon>
        <taxon>Glomeromycotina</taxon>
        <taxon>Glomeromycetes</taxon>
        <taxon>Diversisporales</taxon>
        <taxon>Acaulosporaceae</taxon>
        <taxon>Acaulospora</taxon>
    </lineage>
</organism>
<feature type="region of interest" description="Disordered" evidence="2">
    <location>
        <begin position="132"/>
        <end position="153"/>
    </location>
</feature>
<sequence>DMHSGIVVPIFDNSQNAFGFFIVLTKDPHRQFEEEERVYLGNFGVNVVSEVLKRRVIVADRAKSAFISSISHELRTPLHGILASCELMAENPMNEAQLELLKTIQGCGASLISILNNVLDYAKLESSQEQDAATRYSQSSPSGDGNLPKDFKDTGKSLLQRNARLKEKINLAKVLEDVAESCVAGQQMVSAIYGKKDQQFDVEEISATATYSRKRRVCELLSTNRKQVVGQNDVE</sequence>
<dbReference type="EMBL" id="CAJVPV010054438">
    <property type="protein sequence ID" value="CAG8783207.1"/>
    <property type="molecule type" value="Genomic_DNA"/>
</dbReference>
<dbReference type="PANTHER" id="PTHR43719:SF28">
    <property type="entry name" value="PEROXIDE STRESS-ACTIVATED HISTIDINE KINASE MAK1-RELATED"/>
    <property type="match status" value="1"/>
</dbReference>
<feature type="non-terminal residue" evidence="4">
    <location>
        <position position="1"/>
    </location>
</feature>
<dbReference type="AlphaFoldDB" id="A0A9N9JM08"/>
<evidence type="ECO:0000256" key="1">
    <source>
        <dbReference type="ARBA" id="ARBA00022553"/>
    </source>
</evidence>
<evidence type="ECO:0000256" key="2">
    <source>
        <dbReference type="SAM" id="MobiDB-lite"/>
    </source>
</evidence>
<gene>
    <name evidence="4" type="ORF">AMORRO_LOCUS17500</name>
</gene>
<dbReference type="Gene3D" id="1.10.287.130">
    <property type="match status" value="1"/>
</dbReference>
<evidence type="ECO:0000313" key="4">
    <source>
        <dbReference type="EMBL" id="CAG8783207.1"/>
    </source>
</evidence>
<comment type="caution">
    <text evidence="4">The sequence shown here is derived from an EMBL/GenBank/DDBJ whole genome shotgun (WGS) entry which is preliminary data.</text>
</comment>
<keyword evidence="5" id="KW-1185">Reference proteome</keyword>